<dbReference type="Gene3D" id="3.30.70.270">
    <property type="match status" value="1"/>
</dbReference>
<dbReference type="InterPro" id="IPR000160">
    <property type="entry name" value="GGDEF_dom"/>
</dbReference>
<dbReference type="Pfam" id="PF00990">
    <property type="entry name" value="GGDEF"/>
    <property type="match status" value="1"/>
</dbReference>
<organism evidence="5 6">
    <name type="scientific">Pegethrix bostrychoides GSE-TBD4-15B</name>
    <dbReference type="NCBI Taxonomy" id="2839662"/>
    <lineage>
        <taxon>Bacteria</taxon>
        <taxon>Bacillati</taxon>
        <taxon>Cyanobacteriota</taxon>
        <taxon>Cyanophyceae</taxon>
        <taxon>Oculatellales</taxon>
        <taxon>Oculatellaceae</taxon>
        <taxon>Pegethrix</taxon>
    </lineage>
</organism>
<dbReference type="FunFam" id="3.30.70.270:FF:000001">
    <property type="entry name" value="Diguanylate cyclase domain protein"/>
    <property type="match status" value="1"/>
</dbReference>
<evidence type="ECO:0000259" key="2">
    <source>
        <dbReference type="PROSITE" id="PS50113"/>
    </source>
</evidence>
<dbReference type="Pfam" id="PF08447">
    <property type="entry name" value="PAS_3"/>
    <property type="match status" value="1"/>
</dbReference>
<dbReference type="PROSITE" id="PS50887">
    <property type="entry name" value="GGDEF"/>
    <property type="match status" value="1"/>
</dbReference>
<dbReference type="Pfam" id="PF00563">
    <property type="entry name" value="EAL"/>
    <property type="match status" value="1"/>
</dbReference>
<accession>A0A951U5F5</accession>
<dbReference type="CDD" id="cd01949">
    <property type="entry name" value="GGDEF"/>
    <property type="match status" value="1"/>
</dbReference>
<dbReference type="Pfam" id="PF08448">
    <property type="entry name" value="PAS_4"/>
    <property type="match status" value="1"/>
</dbReference>
<reference evidence="5" key="1">
    <citation type="submission" date="2021-05" db="EMBL/GenBank/DDBJ databases">
        <authorList>
            <person name="Pietrasiak N."/>
            <person name="Ward R."/>
            <person name="Stajich J.E."/>
            <person name="Kurbessoian T."/>
        </authorList>
    </citation>
    <scope>NUCLEOTIDE SEQUENCE</scope>
    <source>
        <strain evidence="5">GSE-TBD4-15B</strain>
    </source>
</reference>
<dbReference type="CDD" id="cd01948">
    <property type="entry name" value="EAL"/>
    <property type="match status" value="1"/>
</dbReference>
<name>A0A951U5F5_9CYAN</name>
<feature type="domain" description="PAC" evidence="2">
    <location>
        <begin position="234"/>
        <end position="286"/>
    </location>
</feature>
<evidence type="ECO:0000259" key="4">
    <source>
        <dbReference type="PROSITE" id="PS50887"/>
    </source>
</evidence>
<dbReference type="InterPro" id="IPR035965">
    <property type="entry name" value="PAS-like_dom_sf"/>
</dbReference>
<dbReference type="CDD" id="cd00130">
    <property type="entry name" value="PAS"/>
    <property type="match status" value="2"/>
</dbReference>
<dbReference type="InterPro" id="IPR035919">
    <property type="entry name" value="EAL_sf"/>
</dbReference>
<reference evidence="5" key="2">
    <citation type="journal article" date="2022" name="Microbiol. Resour. Announc.">
        <title>Metagenome Sequencing to Explore Phylogenomics of Terrestrial Cyanobacteria.</title>
        <authorList>
            <person name="Ward R.D."/>
            <person name="Stajich J.E."/>
            <person name="Johansen J.R."/>
            <person name="Huntemann M."/>
            <person name="Clum A."/>
            <person name="Foster B."/>
            <person name="Foster B."/>
            <person name="Roux S."/>
            <person name="Palaniappan K."/>
            <person name="Varghese N."/>
            <person name="Mukherjee S."/>
            <person name="Reddy T.B.K."/>
            <person name="Daum C."/>
            <person name="Copeland A."/>
            <person name="Chen I.A."/>
            <person name="Ivanova N.N."/>
            <person name="Kyrpides N.C."/>
            <person name="Shapiro N."/>
            <person name="Eloe-Fadrosh E.A."/>
            <person name="Pietrasiak N."/>
        </authorList>
    </citation>
    <scope>NUCLEOTIDE SEQUENCE</scope>
    <source>
        <strain evidence="5">GSE-TBD4-15B</strain>
    </source>
</reference>
<feature type="domain" description="EAL" evidence="3">
    <location>
        <begin position="462"/>
        <end position="719"/>
    </location>
</feature>
<dbReference type="PROSITE" id="PS50883">
    <property type="entry name" value="EAL"/>
    <property type="match status" value="1"/>
</dbReference>
<dbReference type="InterPro" id="IPR029787">
    <property type="entry name" value="Nucleotide_cyclase"/>
</dbReference>
<dbReference type="SMART" id="SM00052">
    <property type="entry name" value="EAL"/>
    <property type="match status" value="1"/>
</dbReference>
<feature type="domain" description="PAC" evidence="2">
    <location>
        <begin position="103"/>
        <end position="155"/>
    </location>
</feature>
<proteinExistence type="predicted"/>
<dbReference type="Gene3D" id="3.30.450.20">
    <property type="entry name" value="PAS domain"/>
    <property type="match status" value="2"/>
</dbReference>
<dbReference type="InterPro" id="IPR000700">
    <property type="entry name" value="PAS-assoc_C"/>
</dbReference>
<evidence type="ECO:0000313" key="6">
    <source>
        <dbReference type="Proteomes" id="UP000707356"/>
    </source>
</evidence>
<dbReference type="AlphaFoldDB" id="A0A951U5F5"/>
<dbReference type="InterPro" id="IPR052155">
    <property type="entry name" value="Biofilm_reg_signaling"/>
</dbReference>
<feature type="domain" description="GGDEF" evidence="4">
    <location>
        <begin position="318"/>
        <end position="451"/>
    </location>
</feature>
<dbReference type="InterPro" id="IPR000014">
    <property type="entry name" value="PAS"/>
</dbReference>
<dbReference type="SMART" id="SM00091">
    <property type="entry name" value="PAS"/>
    <property type="match status" value="2"/>
</dbReference>
<gene>
    <name evidence="5" type="ORF">KME07_14890</name>
</gene>
<dbReference type="InterPro" id="IPR013656">
    <property type="entry name" value="PAS_4"/>
</dbReference>
<dbReference type="PANTHER" id="PTHR44757">
    <property type="entry name" value="DIGUANYLATE CYCLASE DGCP"/>
    <property type="match status" value="1"/>
</dbReference>
<dbReference type="SUPFAM" id="SSF55073">
    <property type="entry name" value="Nucleotide cyclase"/>
    <property type="match status" value="1"/>
</dbReference>
<dbReference type="Proteomes" id="UP000707356">
    <property type="component" value="Unassembled WGS sequence"/>
</dbReference>
<dbReference type="PROSITE" id="PS50113">
    <property type="entry name" value="PAC"/>
    <property type="match status" value="2"/>
</dbReference>
<dbReference type="EMBL" id="JAHHHV010000070">
    <property type="protein sequence ID" value="MBW4466708.1"/>
    <property type="molecule type" value="Genomic_DNA"/>
</dbReference>
<dbReference type="InterPro" id="IPR001633">
    <property type="entry name" value="EAL_dom"/>
</dbReference>
<dbReference type="InterPro" id="IPR013655">
    <property type="entry name" value="PAS_fold_3"/>
</dbReference>
<dbReference type="Gene3D" id="3.20.20.450">
    <property type="entry name" value="EAL domain"/>
    <property type="match status" value="1"/>
</dbReference>
<sequence>MVDLIRANAELRQQISRRVRAEQVLLETKRRLRRLLAFSPIVIYSSQPSGDYGITFVSESIFKLGYEPQQFLENSWFWQQCVHPDDLQQVLAELSRLNEQGQRLFEYRFLHQAGHYCWIQDQRKLIRDETGNPIETIGSWQDITERKQMEQALFQEKELAQITLESIGDAVITTDAAGLIEYLNPMAEQITGWRATQAKGMPLAEVFKTLNETTRQPGENLIERVRSSGRVMGLAYPTLLVARDGTEYAIDNSAAPICDRESRMIGTVIVFRDVTQHHFLARKLAWQAGHDSLTGLVNRRGFEQRLTEAIASAQEPGQQHMLCYLDLDQFKVVNDTCGHMAGDELLRQLAARLQNLVRASDLLARLGGDEFGVILHQCPLEAAKHVANNIQETIRDFPFVWEDKTFAIRASIGLVAITSDSGDLNSVLSAADSACYAAKDSGRDRIHVYQADDRELAQQRGERQWVTRILKALDENRLCLYHQAIVPIVDPTLPSPPAMPMMGHSEILLRMISETGELVPPMAFIPAAERYGLMPALDRWVIRTFFASYSRHVQEHLPPVTPHLYTINLSGASINDEQFLPFLKEQLELHQVSPQTICFEITETAAITNLSRAAQLINELKALGCYFALDDFGSGMSSFAYLKNLPVDYLKIDGNFVKDIVSDPIDSAMVDCINRIGHVIGIRTIAEFVENEVILAKLLELGVDFAQGYGISQPRALRL</sequence>
<dbReference type="NCBIfam" id="TIGR00229">
    <property type="entry name" value="sensory_box"/>
    <property type="match status" value="2"/>
</dbReference>
<evidence type="ECO:0000259" key="1">
    <source>
        <dbReference type="PROSITE" id="PS50112"/>
    </source>
</evidence>
<evidence type="ECO:0000313" key="5">
    <source>
        <dbReference type="EMBL" id="MBW4466708.1"/>
    </source>
</evidence>
<dbReference type="SUPFAM" id="SSF141868">
    <property type="entry name" value="EAL domain-like"/>
    <property type="match status" value="1"/>
</dbReference>
<dbReference type="InterPro" id="IPR001610">
    <property type="entry name" value="PAC"/>
</dbReference>
<evidence type="ECO:0000259" key="3">
    <source>
        <dbReference type="PROSITE" id="PS50883"/>
    </source>
</evidence>
<comment type="caution">
    <text evidence="5">The sequence shown here is derived from an EMBL/GenBank/DDBJ whole genome shotgun (WGS) entry which is preliminary data.</text>
</comment>
<protein>
    <submittedName>
        <fullName evidence="5">EAL domain-containing protein</fullName>
    </submittedName>
</protein>
<dbReference type="SMART" id="SM00267">
    <property type="entry name" value="GGDEF"/>
    <property type="match status" value="1"/>
</dbReference>
<dbReference type="InterPro" id="IPR043128">
    <property type="entry name" value="Rev_trsase/Diguanyl_cyclase"/>
</dbReference>
<dbReference type="PANTHER" id="PTHR44757:SF4">
    <property type="entry name" value="DIGUANYLATE CYCLASE DGCE-RELATED"/>
    <property type="match status" value="1"/>
</dbReference>
<feature type="domain" description="PAS" evidence="1">
    <location>
        <begin position="156"/>
        <end position="229"/>
    </location>
</feature>
<dbReference type="PROSITE" id="PS50112">
    <property type="entry name" value="PAS"/>
    <property type="match status" value="1"/>
</dbReference>
<dbReference type="NCBIfam" id="TIGR00254">
    <property type="entry name" value="GGDEF"/>
    <property type="match status" value="1"/>
</dbReference>
<dbReference type="SUPFAM" id="SSF55785">
    <property type="entry name" value="PYP-like sensor domain (PAS domain)"/>
    <property type="match status" value="2"/>
</dbReference>
<dbReference type="SMART" id="SM00086">
    <property type="entry name" value="PAC"/>
    <property type="match status" value="2"/>
</dbReference>